<gene>
    <name evidence="2" type="ORF">KA717_30900</name>
</gene>
<accession>A0A977PVY7</accession>
<proteinExistence type="predicted"/>
<keyword evidence="1" id="KW-0812">Transmembrane</keyword>
<reference evidence="2" key="1">
    <citation type="submission" date="2021-04" db="EMBL/GenBank/DDBJ databases">
        <title>Genome sequence of Woronichinia naegeliana from Washington state freshwater lake bloom.</title>
        <authorList>
            <person name="Dreher T.W."/>
        </authorList>
    </citation>
    <scope>NUCLEOTIDE SEQUENCE</scope>
    <source>
        <strain evidence="2">WA131</strain>
    </source>
</reference>
<dbReference type="AlphaFoldDB" id="A0A977PVY7"/>
<dbReference type="Proteomes" id="UP001065613">
    <property type="component" value="Chromosome"/>
</dbReference>
<sequence>MLVLSLVSLAIASISTFIFLNVQEDVIRPCFAVTAALALLLTLCLAPWALKLTLVAIPITLERLYGGAV</sequence>
<protein>
    <submittedName>
        <fullName evidence="2">Riboflavin synthase subunit alpha</fullName>
    </submittedName>
</protein>
<evidence type="ECO:0000256" key="1">
    <source>
        <dbReference type="SAM" id="Phobius"/>
    </source>
</evidence>
<evidence type="ECO:0000313" key="2">
    <source>
        <dbReference type="EMBL" id="UXE60040.1"/>
    </source>
</evidence>
<name>A0A977PVY7_9CYAN</name>
<organism evidence="2">
    <name type="scientific">Woronichinia naegeliana WA131</name>
    <dbReference type="NCBI Taxonomy" id="2824559"/>
    <lineage>
        <taxon>Bacteria</taxon>
        <taxon>Bacillati</taxon>
        <taxon>Cyanobacteriota</taxon>
        <taxon>Cyanophyceae</taxon>
        <taxon>Synechococcales</taxon>
        <taxon>Coelosphaeriaceae</taxon>
        <taxon>Woronichinia</taxon>
    </lineage>
</organism>
<keyword evidence="1" id="KW-1133">Transmembrane helix</keyword>
<dbReference type="EMBL" id="CP073041">
    <property type="protein sequence ID" value="UXE60040.1"/>
    <property type="molecule type" value="Genomic_DNA"/>
</dbReference>
<dbReference type="KEGG" id="wna:KA717_30900"/>
<feature type="transmembrane region" description="Helical" evidence="1">
    <location>
        <begin position="26"/>
        <end position="50"/>
    </location>
</feature>
<keyword evidence="1" id="KW-0472">Membrane</keyword>